<evidence type="ECO:0000313" key="1">
    <source>
        <dbReference type="EMBL" id="RHN52957.1"/>
    </source>
</evidence>
<dbReference type="Gramene" id="rna37699">
    <property type="protein sequence ID" value="RHN52957.1"/>
    <property type="gene ID" value="gene37699"/>
</dbReference>
<proteinExistence type="predicted"/>
<sequence>MIVDRMHQPCHDLAKRDTILTVEECIISVSLQILKCSRELQERRTWEIKGGNFRVEGL</sequence>
<organism evidence="1">
    <name type="scientific">Medicago truncatula</name>
    <name type="common">Barrel medic</name>
    <name type="synonym">Medicago tribuloides</name>
    <dbReference type="NCBI Taxonomy" id="3880"/>
    <lineage>
        <taxon>Eukaryota</taxon>
        <taxon>Viridiplantae</taxon>
        <taxon>Streptophyta</taxon>
        <taxon>Embryophyta</taxon>
        <taxon>Tracheophyta</taxon>
        <taxon>Spermatophyta</taxon>
        <taxon>Magnoliopsida</taxon>
        <taxon>eudicotyledons</taxon>
        <taxon>Gunneridae</taxon>
        <taxon>Pentapetalae</taxon>
        <taxon>rosids</taxon>
        <taxon>fabids</taxon>
        <taxon>Fabales</taxon>
        <taxon>Fabaceae</taxon>
        <taxon>Papilionoideae</taxon>
        <taxon>50 kb inversion clade</taxon>
        <taxon>NPAAA clade</taxon>
        <taxon>Hologalegina</taxon>
        <taxon>IRL clade</taxon>
        <taxon>Trifolieae</taxon>
        <taxon>Medicago</taxon>
    </lineage>
</organism>
<name>A0A396HQ51_MEDTR</name>
<dbReference type="EMBL" id="PSQE01000006">
    <property type="protein sequence ID" value="RHN52957.1"/>
    <property type="molecule type" value="Genomic_DNA"/>
</dbReference>
<dbReference type="Proteomes" id="UP000265566">
    <property type="component" value="Chromosome 6"/>
</dbReference>
<protein>
    <submittedName>
        <fullName evidence="1">Uncharacterized protein</fullName>
    </submittedName>
</protein>
<reference evidence="1" key="1">
    <citation type="journal article" date="2018" name="Nat. Plants">
        <title>Whole-genome landscape of Medicago truncatula symbiotic genes.</title>
        <authorList>
            <person name="Pecrix Y."/>
            <person name="Gamas P."/>
            <person name="Carrere S."/>
        </authorList>
    </citation>
    <scope>NUCLEOTIDE SEQUENCE</scope>
    <source>
        <tissue evidence="1">Leaves</tissue>
    </source>
</reference>
<dbReference type="AlphaFoldDB" id="A0A396HQ51"/>
<accession>A0A396HQ51</accession>
<gene>
    <name evidence="1" type="ORF">MtrunA17_Chr6g0486231</name>
</gene>
<comment type="caution">
    <text evidence="1">The sequence shown here is derived from an EMBL/GenBank/DDBJ whole genome shotgun (WGS) entry which is preliminary data.</text>
</comment>